<feature type="transmembrane region" description="Helical" evidence="1">
    <location>
        <begin position="44"/>
        <end position="68"/>
    </location>
</feature>
<evidence type="ECO:0000313" key="2">
    <source>
        <dbReference type="EMBL" id="TLD96751.1"/>
    </source>
</evidence>
<dbReference type="AlphaFoldDB" id="A0A4U8TA85"/>
<dbReference type="EMBL" id="JRPR02000002">
    <property type="protein sequence ID" value="TLD96751.1"/>
    <property type="molecule type" value="Genomic_DNA"/>
</dbReference>
<evidence type="ECO:0000313" key="3">
    <source>
        <dbReference type="Proteomes" id="UP000029733"/>
    </source>
</evidence>
<dbReference type="Proteomes" id="UP000029733">
    <property type="component" value="Unassembled WGS sequence"/>
</dbReference>
<evidence type="ECO:0000256" key="1">
    <source>
        <dbReference type="SAM" id="Phobius"/>
    </source>
</evidence>
<comment type="caution">
    <text evidence="2">The sequence shown here is derived from an EMBL/GenBank/DDBJ whole genome shotgun (WGS) entry which is preliminary data.</text>
</comment>
<reference evidence="2 3" key="1">
    <citation type="journal article" date="2014" name="Genome Announc.">
        <title>Draft genome sequences of eight enterohepatic helicobacter species isolated from both laboratory and wild rodents.</title>
        <authorList>
            <person name="Sheh A."/>
            <person name="Shen Z."/>
            <person name="Fox J.G."/>
        </authorList>
    </citation>
    <scope>NUCLEOTIDE SEQUENCE [LARGE SCALE GENOMIC DNA]</scope>
    <source>
        <strain evidence="2 3">MIT 09-6949</strain>
    </source>
</reference>
<dbReference type="RefSeq" id="WP_034352833.1">
    <property type="nucleotide sequence ID" value="NZ_JRPR02000002.1"/>
</dbReference>
<gene>
    <name evidence="2" type="ORF">LS71_003860</name>
</gene>
<organism evidence="2 3">
    <name type="scientific">Helicobacter jaachi</name>
    <dbReference type="NCBI Taxonomy" id="1677920"/>
    <lineage>
        <taxon>Bacteria</taxon>
        <taxon>Pseudomonadati</taxon>
        <taxon>Campylobacterota</taxon>
        <taxon>Epsilonproteobacteria</taxon>
        <taxon>Campylobacterales</taxon>
        <taxon>Helicobacteraceae</taxon>
        <taxon>Helicobacter</taxon>
    </lineage>
</organism>
<protein>
    <submittedName>
        <fullName evidence="2">ABC transporter permease</fullName>
    </submittedName>
</protein>
<name>A0A4U8TA85_9HELI</name>
<proteinExistence type="predicted"/>
<keyword evidence="1" id="KW-0472">Membrane</keyword>
<keyword evidence="1" id="KW-1133">Transmembrane helix</keyword>
<dbReference type="STRING" id="1677920.LS71_01780"/>
<keyword evidence="3" id="KW-1185">Reference proteome</keyword>
<accession>A0A4U8TA85</accession>
<dbReference type="OrthoDB" id="5338103at2"/>
<keyword evidence="1" id="KW-0812">Transmembrane</keyword>
<sequence>MKLKYYVLFSIFFALVLGIYVYSLESQSYTYALPFSSLSFTLPLAVWIVCIVLVFFIITLAFFASVWARDLLEEYYRKNDYDKLLSQINEQALNQPIKSRVYKRKAFGDLSKILQRFYLKPRLDSMESFNRKIDTLFEDYKSVMSGNVVDLKSYRLSRDNKFNLQNLKNKITANYKFGFQILDEDYPIELKQYAVLEILKNAEPKEFDKLFARICNLTLTQSLVQEMFKIFLKYPKAIDAKYMRQSLKNVGTDTMEYIHYAIESKGVFAPDEWIRFFEECADNDEKAEMALFYVLFELEMIDKAKERHRLHAKGEYKLIDAYLDLKSFGKNYPFDIFVL</sequence>
<feature type="transmembrane region" description="Helical" evidence="1">
    <location>
        <begin position="5"/>
        <end position="24"/>
    </location>
</feature>